<evidence type="ECO:0000256" key="1">
    <source>
        <dbReference type="SAM" id="Phobius"/>
    </source>
</evidence>
<proteinExistence type="predicted"/>
<organism evidence="2 3">
    <name type="scientific">Protofrankia coriariae</name>
    <dbReference type="NCBI Taxonomy" id="1562887"/>
    <lineage>
        <taxon>Bacteria</taxon>
        <taxon>Bacillati</taxon>
        <taxon>Actinomycetota</taxon>
        <taxon>Actinomycetes</taxon>
        <taxon>Frankiales</taxon>
        <taxon>Frankiaceae</taxon>
        <taxon>Protofrankia</taxon>
    </lineage>
</organism>
<name>A0ABR5F2N8_9ACTN</name>
<dbReference type="EMBL" id="JWIO01000022">
    <property type="protein sequence ID" value="KLL10947.1"/>
    <property type="molecule type" value="Genomic_DNA"/>
</dbReference>
<dbReference type="Proteomes" id="UP000035425">
    <property type="component" value="Unassembled WGS sequence"/>
</dbReference>
<keyword evidence="3" id="KW-1185">Reference proteome</keyword>
<evidence type="ECO:0000313" key="2">
    <source>
        <dbReference type="EMBL" id="KLL10947.1"/>
    </source>
</evidence>
<gene>
    <name evidence="2" type="ORF">FrCorBMG51_14365</name>
</gene>
<evidence type="ECO:0000313" key="3">
    <source>
        <dbReference type="Proteomes" id="UP000035425"/>
    </source>
</evidence>
<keyword evidence="1" id="KW-1133">Transmembrane helix</keyword>
<reference evidence="2 3" key="1">
    <citation type="submission" date="2014-12" db="EMBL/GenBank/DDBJ databases">
        <title>Frankia sp. BMG5.1 draft genome.</title>
        <authorList>
            <person name="Gtari M."/>
            <person name="Ghodhbane-Gtari F."/>
            <person name="Nouioui I."/>
            <person name="Ktari A."/>
            <person name="Hezbri K."/>
            <person name="Mimouni W."/>
            <person name="Sbissi I."/>
            <person name="Ayari A."/>
            <person name="Yamanaka T."/>
            <person name="Normand P."/>
            <person name="Tisa L.S."/>
            <person name="Boudabous A."/>
        </authorList>
    </citation>
    <scope>NUCLEOTIDE SEQUENCE [LARGE SCALE GENOMIC DNA]</scope>
    <source>
        <strain evidence="2 3">BMG5.1</strain>
    </source>
</reference>
<keyword evidence="1" id="KW-0472">Membrane</keyword>
<protein>
    <submittedName>
        <fullName evidence="2">Uncharacterized protein</fullName>
    </submittedName>
</protein>
<sequence>MAGSVAVVLGFPLLLMVGMLAMQRVEQMIERVRRPALRAVPDLDDTCVGVVEETGPPPARLLRLIVSRHAVRP</sequence>
<keyword evidence="1" id="KW-0812">Transmembrane</keyword>
<comment type="caution">
    <text evidence="2">The sequence shown here is derived from an EMBL/GenBank/DDBJ whole genome shotgun (WGS) entry which is preliminary data.</text>
</comment>
<feature type="transmembrane region" description="Helical" evidence="1">
    <location>
        <begin position="6"/>
        <end position="25"/>
    </location>
</feature>
<accession>A0ABR5F2N8</accession>